<dbReference type="Gene3D" id="1.10.630.10">
    <property type="entry name" value="Cytochrome P450"/>
    <property type="match status" value="1"/>
</dbReference>
<dbReference type="InterPro" id="IPR017972">
    <property type="entry name" value="Cyt_P450_CS"/>
</dbReference>
<keyword evidence="1" id="KW-0479">Metal-binding</keyword>
<dbReference type="GO" id="GO:0016705">
    <property type="term" value="F:oxidoreductase activity, acting on paired donors, with incorporation or reduction of molecular oxygen"/>
    <property type="evidence" value="ECO:0007669"/>
    <property type="project" value="InterPro"/>
</dbReference>
<dbReference type="AlphaFoldDB" id="A0A8S9I194"/>
<name>A0A8S9I194_BRACR</name>
<dbReference type="Pfam" id="PF00067">
    <property type="entry name" value="p450"/>
    <property type="match status" value="1"/>
</dbReference>
<comment type="caution">
    <text evidence="2">The sequence shown here is derived from an EMBL/GenBank/DDBJ whole genome shotgun (WGS) entry which is preliminary data.</text>
</comment>
<dbReference type="InterPro" id="IPR001128">
    <property type="entry name" value="Cyt_P450"/>
</dbReference>
<dbReference type="GO" id="GO:0005506">
    <property type="term" value="F:iron ion binding"/>
    <property type="evidence" value="ECO:0007669"/>
    <property type="project" value="InterPro"/>
</dbReference>
<dbReference type="GO" id="GO:0020037">
    <property type="term" value="F:heme binding"/>
    <property type="evidence" value="ECO:0007669"/>
    <property type="project" value="InterPro"/>
</dbReference>
<proteinExistence type="inferred from homology"/>
<dbReference type="SUPFAM" id="SSF48264">
    <property type="entry name" value="Cytochrome P450"/>
    <property type="match status" value="1"/>
</dbReference>
<keyword evidence="1" id="KW-0349">Heme</keyword>
<accession>A0A8S9I194</accession>
<evidence type="ECO:0000256" key="1">
    <source>
        <dbReference type="RuleBase" id="RU000461"/>
    </source>
</evidence>
<reference evidence="2" key="1">
    <citation type="submission" date="2019-12" db="EMBL/GenBank/DDBJ databases">
        <title>Genome sequencing and annotation of Brassica cretica.</title>
        <authorList>
            <person name="Studholme D.J."/>
            <person name="Sarris P.F."/>
        </authorList>
    </citation>
    <scope>NUCLEOTIDE SEQUENCE</scope>
    <source>
        <strain evidence="2">PFS-102/07</strain>
        <tissue evidence="2">Leaf</tissue>
    </source>
</reference>
<gene>
    <name evidence="2" type="ORF">F2Q70_00018472</name>
</gene>
<dbReference type="GO" id="GO:0004497">
    <property type="term" value="F:monooxygenase activity"/>
    <property type="evidence" value="ECO:0007669"/>
    <property type="project" value="UniProtKB-KW"/>
</dbReference>
<comment type="similarity">
    <text evidence="1">Belongs to the cytochrome P450 family.</text>
</comment>
<evidence type="ECO:0000313" key="2">
    <source>
        <dbReference type="EMBL" id="KAF2562966.1"/>
    </source>
</evidence>
<keyword evidence="1" id="KW-0503">Monooxygenase</keyword>
<protein>
    <recommendedName>
        <fullName evidence="3">Cytochrome P450</fullName>
    </recommendedName>
</protein>
<keyword evidence="1" id="KW-0560">Oxidoreductase</keyword>
<keyword evidence="1" id="KW-0408">Iron</keyword>
<dbReference type="InterPro" id="IPR036396">
    <property type="entry name" value="Cyt_P450_sf"/>
</dbReference>
<dbReference type="PROSITE" id="PS00086">
    <property type="entry name" value="CYTOCHROME_P450"/>
    <property type="match status" value="1"/>
</dbReference>
<evidence type="ECO:0008006" key="3">
    <source>
        <dbReference type="Google" id="ProtNLM"/>
    </source>
</evidence>
<dbReference type="EMBL" id="QGKY02001250">
    <property type="protein sequence ID" value="KAF2562966.1"/>
    <property type="molecule type" value="Genomic_DNA"/>
</dbReference>
<sequence>MEKNLESKSFFLLFGGGARHCPGKELGISEVSSFIHYFVTKYKWEEKGGEKLMVFPRVSAPKGYHLRVLPY</sequence>
<organism evidence="2">
    <name type="scientific">Brassica cretica</name>
    <name type="common">Mustard</name>
    <dbReference type="NCBI Taxonomy" id="69181"/>
    <lineage>
        <taxon>Eukaryota</taxon>
        <taxon>Viridiplantae</taxon>
        <taxon>Streptophyta</taxon>
        <taxon>Embryophyta</taxon>
        <taxon>Tracheophyta</taxon>
        <taxon>Spermatophyta</taxon>
        <taxon>Magnoliopsida</taxon>
        <taxon>eudicotyledons</taxon>
        <taxon>Gunneridae</taxon>
        <taxon>Pentapetalae</taxon>
        <taxon>rosids</taxon>
        <taxon>malvids</taxon>
        <taxon>Brassicales</taxon>
        <taxon>Brassicaceae</taxon>
        <taxon>Brassiceae</taxon>
        <taxon>Brassica</taxon>
    </lineage>
</organism>